<feature type="compositionally biased region" description="Basic and acidic residues" evidence="2">
    <location>
        <begin position="1306"/>
        <end position="1317"/>
    </location>
</feature>
<keyword evidence="3" id="KW-0472">Membrane</keyword>
<name>A0A812NSP6_9DINO</name>
<dbReference type="CDD" id="cd09272">
    <property type="entry name" value="RNase_HI_RT_Ty1"/>
    <property type="match status" value="1"/>
</dbReference>
<gene>
    <name evidence="4" type="primary">RE1</name>
    <name evidence="4" type="ORF">SNAT2548_LOCUS16725</name>
</gene>
<protein>
    <submittedName>
        <fullName evidence="4">RE1 protein</fullName>
    </submittedName>
</protein>
<feature type="compositionally biased region" description="Basic and acidic residues" evidence="2">
    <location>
        <begin position="1950"/>
        <end position="1965"/>
    </location>
</feature>
<dbReference type="Proteomes" id="UP000604046">
    <property type="component" value="Unassembled WGS sequence"/>
</dbReference>
<feature type="compositionally biased region" description="Basic and acidic residues" evidence="2">
    <location>
        <begin position="923"/>
        <end position="932"/>
    </location>
</feature>
<feature type="compositionally biased region" description="Low complexity" evidence="2">
    <location>
        <begin position="892"/>
        <end position="901"/>
    </location>
</feature>
<keyword evidence="3" id="KW-0812">Transmembrane</keyword>
<feature type="compositionally biased region" description="Acidic residues" evidence="2">
    <location>
        <begin position="1925"/>
        <end position="1936"/>
    </location>
</feature>
<feature type="compositionally biased region" description="Low complexity" evidence="2">
    <location>
        <begin position="421"/>
        <end position="431"/>
    </location>
</feature>
<evidence type="ECO:0000256" key="3">
    <source>
        <dbReference type="SAM" id="Phobius"/>
    </source>
</evidence>
<feature type="compositionally biased region" description="Low complexity" evidence="2">
    <location>
        <begin position="871"/>
        <end position="884"/>
    </location>
</feature>
<evidence type="ECO:0000256" key="2">
    <source>
        <dbReference type="SAM" id="MobiDB-lite"/>
    </source>
</evidence>
<proteinExistence type="predicted"/>
<feature type="compositionally biased region" description="Basic residues" evidence="2">
    <location>
        <begin position="814"/>
        <end position="823"/>
    </location>
</feature>
<feature type="compositionally biased region" description="Basic and acidic residues" evidence="2">
    <location>
        <begin position="966"/>
        <end position="979"/>
    </location>
</feature>
<evidence type="ECO:0000256" key="1">
    <source>
        <dbReference type="SAM" id="Coils"/>
    </source>
</evidence>
<feature type="region of interest" description="Disordered" evidence="2">
    <location>
        <begin position="1286"/>
        <end position="1317"/>
    </location>
</feature>
<dbReference type="PANTHER" id="PTHR11439">
    <property type="entry name" value="GAG-POL-RELATED RETROTRANSPOSON"/>
    <property type="match status" value="1"/>
</dbReference>
<feature type="region of interest" description="Disordered" evidence="2">
    <location>
        <begin position="168"/>
        <end position="194"/>
    </location>
</feature>
<keyword evidence="5" id="KW-1185">Reference proteome</keyword>
<dbReference type="EMBL" id="CAJNDS010002089">
    <property type="protein sequence ID" value="CAE7319052.1"/>
    <property type="molecule type" value="Genomic_DNA"/>
</dbReference>
<feature type="compositionally biased region" description="Low complexity" evidence="2">
    <location>
        <begin position="1003"/>
        <end position="1012"/>
    </location>
</feature>
<organism evidence="4 5">
    <name type="scientific">Symbiodinium natans</name>
    <dbReference type="NCBI Taxonomy" id="878477"/>
    <lineage>
        <taxon>Eukaryota</taxon>
        <taxon>Sar</taxon>
        <taxon>Alveolata</taxon>
        <taxon>Dinophyceae</taxon>
        <taxon>Suessiales</taxon>
        <taxon>Symbiodiniaceae</taxon>
        <taxon>Symbiodinium</taxon>
    </lineage>
</organism>
<feature type="compositionally biased region" description="Low complexity" evidence="2">
    <location>
        <begin position="987"/>
        <end position="996"/>
    </location>
</feature>
<keyword evidence="1" id="KW-0175">Coiled coil</keyword>
<feature type="coiled-coil region" evidence="1">
    <location>
        <begin position="1031"/>
        <end position="1072"/>
    </location>
</feature>
<feature type="compositionally biased region" description="Polar residues" evidence="2">
    <location>
        <begin position="177"/>
        <end position="187"/>
    </location>
</feature>
<dbReference type="OrthoDB" id="430476at2759"/>
<feature type="compositionally biased region" description="Basic and acidic residues" evidence="2">
    <location>
        <begin position="797"/>
        <end position="813"/>
    </location>
</feature>
<sequence>MAHAALVCAGASPTYYPPGWGPWCLSWGWFCLGALAGGLVGGLVVAVGLCLQSTRLRPPRVQTSAQQLWHTAAKHVLACAAGEPGELLDLATQAGTSPEDLFRKHRQACHEQTSGLVAVPVPCQGAQEEGGGRAARNYRHLLAGSAADGPARYRGLFLLRGLRAPRASDTRRKAETLSDTLSANTPFASPRDDEPFAHAGEVAPTLPGEATPGFTPTEVPAPPEQMAGLVLGEWSGCGPPCTRDLPARNSWLYVPLLHAASATLAPAASGQWVAHPVCGVRWQALVHTLARAEPVPAAQLVALCRAVAVLDDDAEVAVVEAEALCRRLDAHADRLVSLPTAFACACDAYGYAPAVAQAALLEAYGGPAVAAEAAKLADALRACEPPSAHAAASPTRTGRPRRGRRNRTPVESSARRGGGDSSDAASAAPTVAPTAVRARAWKLFLLTPRMLLARTAETGAAGRRELLARVGAYERAEWPALLERARAQHRPARGASNIADAEAAAAHRREVACAKVRKGELSRARHDLTSAPLAPGDAATLAALTDVTKRPARPRQDIPDELLQFRPPAQVHISAAAIARSLRACKRGRLPPSSPVLTCPRKSLPALRLARMTAIQKPGGGVRGIATGDTFRRLVSRTLAASHAATFDEATRQFQYALMRFIYGLEDLPWLSAGSTALQVQATVTGDQSNLRHLGRQTRDWHDWGWNRDQSGSWWDNHQAEADQHWDWQQEVWQQESWTENTGQAEDPWAGWSGVHSWVEAHPVPEPSAPPRSRSPRHRSEPAASSAGRPAKPRGKPWWERPPPEWVWDESHQRWKRKSQRGKRSPEKVEERIQRGQERRAASSSAKVARVEPPQEAETSTEPGEPVVLTPAPAAAEPAGSPAEGHSEASESESSSSSSVSTIDYESGSLPVQTEAAASAAAERIRAIKLEGDPGEPEGPHAPSAGVKSEDPNEEPLASAAAKAASELRDSWISVKEEVDYSPSDTPGAGSTAAAEAAEHSPEAGSPAAAEAAVQSSWVEVQEAPEVSRQLTGLTEALRRAEEAHRGLQEQLAQSQHRTQLLEQQLLELQQAGSTAAGGTAASRAAAAAAVGSGVEDWERFVWQVETFAALVDESFPVHLEEARKSQSDNTPTEESDEYRALSVKLFGMLVSLIAECPAALKIARGTRNQNGFVLWRMLWRELHPEQANRGLIWRRALLSPKFPNKEGDFSAALQEWELDLAKYESEFGAEKAISDEDKRALLMVESPQALKQHLAMHASSLGSYDEVRAVVVSYLQAKRVWTPSGGYAQSSRRAAPDPDAMDIGKVGDAKGDKGKGKEHYKWVDKVKDGVCKSRFTCADTRRSYTPEMEQDMRVFVPTPTPEAHALLEITALQRGCAMRTFDIVAAFLIGKDRGAQNENWVYMRPPAEWKPIFDQWVREQPPSEQSKLRGQFADMLFRLDGNLYGRRTAGSVYRDELEELLCHKLSQTGRYAFKRGVKDPCIYRCMKTGIIVVHHIDDGRCAGNAALLNTFLDEDMCSHCEITTGPLEAEGVSVEVLGKTKTRLEGCILTAPDAKHARNIIEALGLKPGEKSPVPSRKPDLSDVTPLSAGDAAKYRSAVGSGIYLSADRRDIQYAVKELARHMAEPRQCDMQQARLLGKYLQQAPDLVRVTALDPSAYEGPMTLDVFSDSDWGGCVETRRSTDCHVVVLGGAIVATSTQTQPGLPATSSPDAELRGISRACREAIFVHELATMDFGLEVEIPRLWSDSSTGITAAKRIGPGTKLRHLDVSEFYVQGAVQAGKALLRKVKGTENPANFLTKHPKSGNEVLQALPSLGMVDPKHVAGATAQEKHTVKFVRVNPPTSWKPVFPFKPTLAIAGITMASQILGVKAQPREKELLELVLDVTLWLGLLGWFVLLYHMVKGTVRGTLAICRRVNRHRQHEEEPEPEASEDEAPTQAAENAPPPLEDLFREGVRAPPPRDLRPPAPEPEPPEVDQQAAASALPPQSAQGDQQRRARRRTRPQVPQREPGEIYYAPCRRTAHVFRNCSGLSSTQQQDIVVEQFCAYCL</sequence>
<feature type="compositionally biased region" description="Low complexity" evidence="2">
    <location>
        <begin position="1976"/>
        <end position="1993"/>
    </location>
</feature>
<keyword evidence="3" id="KW-1133">Transmembrane helix</keyword>
<feature type="region of interest" description="Disordered" evidence="2">
    <location>
        <begin position="386"/>
        <end position="431"/>
    </location>
</feature>
<evidence type="ECO:0000313" key="5">
    <source>
        <dbReference type="Proteomes" id="UP000604046"/>
    </source>
</evidence>
<dbReference type="PANTHER" id="PTHR11439:SF463">
    <property type="entry name" value="REVERSE TRANSCRIPTASE TY1_COPIA-TYPE DOMAIN-CONTAINING PROTEIN"/>
    <property type="match status" value="1"/>
</dbReference>
<evidence type="ECO:0000313" key="4">
    <source>
        <dbReference type="EMBL" id="CAE7319052.1"/>
    </source>
</evidence>
<feature type="compositionally biased region" description="Basic and acidic residues" evidence="2">
    <location>
        <begin position="824"/>
        <end position="841"/>
    </location>
</feature>
<feature type="transmembrane region" description="Helical" evidence="3">
    <location>
        <begin position="27"/>
        <end position="51"/>
    </location>
</feature>
<comment type="caution">
    <text evidence="4">The sequence shown here is derived from an EMBL/GenBank/DDBJ whole genome shotgun (WGS) entry which is preliminary data.</text>
</comment>
<reference evidence="4" key="1">
    <citation type="submission" date="2021-02" db="EMBL/GenBank/DDBJ databases">
        <authorList>
            <person name="Dougan E. K."/>
            <person name="Rhodes N."/>
            <person name="Thang M."/>
            <person name="Chan C."/>
        </authorList>
    </citation>
    <scope>NUCLEOTIDE SEQUENCE</scope>
</reference>
<accession>A0A812NSP6</accession>
<feature type="region of interest" description="Disordered" evidence="2">
    <location>
        <begin position="760"/>
        <end position="1012"/>
    </location>
</feature>
<feature type="compositionally biased region" description="Basic residues" evidence="2">
    <location>
        <begin position="398"/>
        <end position="407"/>
    </location>
</feature>
<feature type="region of interest" description="Disordered" evidence="2">
    <location>
        <begin position="1921"/>
        <end position="2011"/>
    </location>
</feature>